<dbReference type="InterPro" id="IPR000195">
    <property type="entry name" value="Rab-GAP-TBC_dom"/>
</dbReference>
<dbReference type="InterPro" id="IPR050302">
    <property type="entry name" value="Rab_GAP_TBC_domain"/>
</dbReference>
<evidence type="ECO:0000313" key="4">
    <source>
        <dbReference type="EMBL" id="KAK1747983.1"/>
    </source>
</evidence>
<reference evidence="4" key="1">
    <citation type="submission" date="2023-06" db="EMBL/GenBank/DDBJ databases">
        <title>Survivors Of The Sea: Transcriptome response of Skeletonema marinoi to long-term dormancy.</title>
        <authorList>
            <person name="Pinder M.I.M."/>
            <person name="Kourtchenko O."/>
            <person name="Robertson E.K."/>
            <person name="Larsson T."/>
            <person name="Maumus F."/>
            <person name="Osuna-Cruz C.M."/>
            <person name="Vancaester E."/>
            <person name="Stenow R."/>
            <person name="Vandepoele K."/>
            <person name="Ploug H."/>
            <person name="Bruchert V."/>
            <person name="Godhe A."/>
            <person name="Topel M."/>
        </authorList>
    </citation>
    <scope>NUCLEOTIDE SEQUENCE</scope>
    <source>
        <strain evidence="4">R05AC</strain>
    </source>
</reference>
<keyword evidence="5" id="KW-1185">Reference proteome</keyword>
<dbReference type="Gene3D" id="1.10.8.270">
    <property type="entry name" value="putative rabgap domain of human tbc1 domain family member 14 like domains"/>
    <property type="match status" value="1"/>
</dbReference>
<sequence length="886" mass="101000">MTRALEFDRQSFQKMDHHRKKHVKKKMRKFTSRRNKLSSAAKCDLSAPSNGFDVSMATNLFEESITKNLNWDNDEGTVDITEAEAAAGDDENSIFLFPDVHEMEGIRDKFESGVKVSCRKRYLRGNAAEYVFTGHDAVNFLLDNAYANTRENALTLGRMLSYEFALFTHVTKDYDLEDESHLYKFIPRDQREIFPSGQAGCQYSMKYIAEAFEEGIEVSKNTFVGRDAVTFLVTSNMAKTRQDAVRIGQILLQQFGLFEHVSKKHSFKDKRYTYKFVPQKHRTPINNIGCRESISIEELSLQFKEVVKPSNEAFQLQHYTFSGESAIDAVITAGLVTSRSEAINLGQRLVTQGEIKCIQGGEKAFFDRPAVYYCYCETSLQWLGSGNDGPSYQSLMYEVVEEECEIVDEDLDLLREGNEEANKDELDKKRENDKDRDESYDNCEVCDDYSTDSAGRREADLPEMNVEKLIQDIAGGNLHEFSDDGSCYDKFGFIVEDASKEDGRDANALSESGASVGRRKSQESSETVEPLDAEGWNLLLDSCALTSSGESPEGSQETLKYYMRLGLPDSLRGRAWSVISAVNTVMDARDGDYQSIVEEATLRMESKQDKNASQIERDLRRTFPSHYLFRSNSEEEDMMNSSAILCEDFTPDGIEALRRILYAYSIYDDEIGYCQGMNFIAAMFLTFLPEEESFWLLVAIMNDDPYSMRELFTKDMSGSLETLFVADRLVRKLLPDLHQHLTNEGINISMYACQWLMTIFSSNFDFDLVSKVWDNFLVEGWKVVYRVFIAILAECEEELLNLPFEHILTFLRDKLPGKVDGQPILAASLEIRLRSKHIRKYTKEFRLMQSGERLNKKGSPGPSGTNVKHRGNKFVQKLSKVGITKE</sequence>
<dbReference type="InterPro" id="IPR036388">
    <property type="entry name" value="WH-like_DNA-bd_sf"/>
</dbReference>
<proteinExistence type="predicted"/>
<dbReference type="SUPFAM" id="SSF47923">
    <property type="entry name" value="Ypt/Rab-GAP domain of gyp1p"/>
    <property type="match status" value="2"/>
</dbReference>
<organism evidence="4 5">
    <name type="scientific">Skeletonema marinoi</name>
    <dbReference type="NCBI Taxonomy" id="267567"/>
    <lineage>
        <taxon>Eukaryota</taxon>
        <taxon>Sar</taxon>
        <taxon>Stramenopiles</taxon>
        <taxon>Ochrophyta</taxon>
        <taxon>Bacillariophyta</taxon>
        <taxon>Coscinodiscophyceae</taxon>
        <taxon>Thalassiosirophycidae</taxon>
        <taxon>Thalassiosirales</taxon>
        <taxon>Skeletonemataceae</taxon>
        <taxon>Skeletonema</taxon>
        <taxon>Skeletonema marinoi-dohrnii complex</taxon>
    </lineage>
</organism>
<dbReference type="PROSITE" id="PS50086">
    <property type="entry name" value="TBC_RABGAP"/>
    <property type="match status" value="1"/>
</dbReference>
<accession>A0AAD8YKC1</accession>
<dbReference type="CDD" id="cd04371">
    <property type="entry name" value="DEP"/>
    <property type="match status" value="3"/>
</dbReference>
<dbReference type="PANTHER" id="PTHR47219">
    <property type="entry name" value="RAB GTPASE-ACTIVATING PROTEIN 1-LIKE"/>
    <property type="match status" value="1"/>
</dbReference>
<dbReference type="GO" id="GO:0031267">
    <property type="term" value="F:small GTPase binding"/>
    <property type="evidence" value="ECO:0007669"/>
    <property type="project" value="TreeGrafter"/>
</dbReference>
<feature type="region of interest" description="Disordered" evidence="1">
    <location>
        <begin position="502"/>
        <end position="531"/>
    </location>
</feature>
<dbReference type="FunFam" id="1.10.8.270:FF:000016">
    <property type="entry name" value="TBC1 domain family member 2A"/>
    <property type="match status" value="1"/>
</dbReference>
<dbReference type="SUPFAM" id="SSF46785">
    <property type="entry name" value="Winged helix' DNA-binding domain"/>
    <property type="match status" value="3"/>
</dbReference>
<dbReference type="InterPro" id="IPR036390">
    <property type="entry name" value="WH_DNA-bd_sf"/>
</dbReference>
<evidence type="ECO:0000256" key="1">
    <source>
        <dbReference type="SAM" id="MobiDB-lite"/>
    </source>
</evidence>
<dbReference type="GO" id="GO:0035556">
    <property type="term" value="P:intracellular signal transduction"/>
    <property type="evidence" value="ECO:0007669"/>
    <property type="project" value="InterPro"/>
</dbReference>
<gene>
    <name evidence="4" type="ORF">QTG54_001946</name>
</gene>
<feature type="domain" description="Rab-GAP TBC" evidence="2">
    <location>
        <begin position="566"/>
        <end position="780"/>
    </location>
</feature>
<evidence type="ECO:0000313" key="5">
    <source>
        <dbReference type="Proteomes" id="UP001224775"/>
    </source>
</evidence>
<dbReference type="InterPro" id="IPR000591">
    <property type="entry name" value="DEP_dom"/>
</dbReference>
<dbReference type="PANTHER" id="PTHR47219:SF9">
    <property type="entry name" value="GTPASE ACTIVATING PROTEIN AND CENTROSOME-ASSOCIATED, ISOFORM B"/>
    <property type="match status" value="1"/>
</dbReference>
<feature type="domain" description="DEP" evidence="3">
    <location>
        <begin position="110"/>
        <end position="187"/>
    </location>
</feature>
<evidence type="ECO:0000259" key="2">
    <source>
        <dbReference type="PROSITE" id="PS50086"/>
    </source>
</evidence>
<dbReference type="GO" id="GO:0005096">
    <property type="term" value="F:GTPase activator activity"/>
    <property type="evidence" value="ECO:0007669"/>
    <property type="project" value="TreeGrafter"/>
</dbReference>
<dbReference type="PROSITE" id="PS50186">
    <property type="entry name" value="DEP"/>
    <property type="match status" value="3"/>
</dbReference>
<feature type="domain" description="DEP" evidence="3">
    <location>
        <begin position="320"/>
        <end position="377"/>
    </location>
</feature>
<feature type="region of interest" description="Disordered" evidence="1">
    <location>
        <begin position="415"/>
        <end position="441"/>
    </location>
</feature>
<feature type="domain" description="DEP" evidence="3">
    <location>
        <begin position="220"/>
        <end position="278"/>
    </location>
</feature>
<name>A0AAD8YKC1_9STRA</name>
<dbReference type="SMART" id="SM00049">
    <property type="entry name" value="DEP"/>
    <property type="match status" value="3"/>
</dbReference>
<dbReference type="EMBL" id="JATAAI010000002">
    <property type="protein sequence ID" value="KAK1747983.1"/>
    <property type="molecule type" value="Genomic_DNA"/>
</dbReference>
<dbReference type="Pfam" id="PF00610">
    <property type="entry name" value="DEP"/>
    <property type="match status" value="2"/>
</dbReference>
<comment type="caution">
    <text evidence="4">The sequence shown here is derived from an EMBL/GenBank/DDBJ whole genome shotgun (WGS) entry which is preliminary data.</text>
</comment>
<feature type="compositionally biased region" description="Basic and acidic residues" evidence="1">
    <location>
        <begin position="415"/>
        <end position="439"/>
    </location>
</feature>
<evidence type="ECO:0000259" key="3">
    <source>
        <dbReference type="PROSITE" id="PS50186"/>
    </source>
</evidence>
<dbReference type="AlphaFoldDB" id="A0AAD8YKC1"/>
<dbReference type="Gene3D" id="1.10.472.80">
    <property type="entry name" value="Ypt/Rab-GAP domain of gyp1p, domain 3"/>
    <property type="match status" value="1"/>
</dbReference>
<dbReference type="Gene3D" id="1.10.10.10">
    <property type="entry name" value="Winged helix-like DNA-binding domain superfamily/Winged helix DNA-binding domain"/>
    <property type="match status" value="3"/>
</dbReference>
<dbReference type="Pfam" id="PF00566">
    <property type="entry name" value="RabGAP-TBC"/>
    <property type="match status" value="1"/>
</dbReference>
<dbReference type="Proteomes" id="UP001224775">
    <property type="component" value="Unassembled WGS sequence"/>
</dbReference>
<dbReference type="SMART" id="SM00164">
    <property type="entry name" value="TBC"/>
    <property type="match status" value="1"/>
</dbReference>
<protein>
    <submittedName>
        <fullName evidence="4">TBC domain-containing protein</fullName>
    </submittedName>
</protein>
<dbReference type="InterPro" id="IPR035969">
    <property type="entry name" value="Rab-GAP_TBC_sf"/>
</dbReference>